<comment type="caution">
    <text evidence="1">The sequence shown here is derived from an EMBL/GenBank/DDBJ whole genome shotgun (WGS) entry which is preliminary data.</text>
</comment>
<dbReference type="EMBL" id="CADEHS020000475">
    <property type="protein sequence ID" value="CAG9952137.1"/>
    <property type="molecule type" value="Genomic_DNA"/>
</dbReference>
<protein>
    <submittedName>
        <fullName evidence="1">Uncharacterized protein</fullName>
    </submittedName>
</protein>
<organism evidence="1 2">
    <name type="scientific">Clonostachys rosea f. rosea IK726</name>
    <dbReference type="NCBI Taxonomy" id="1349383"/>
    <lineage>
        <taxon>Eukaryota</taxon>
        <taxon>Fungi</taxon>
        <taxon>Dikarya</taxon>
        <taxon>Ascomycota</taxon>
        <taxon>Pezizomycotina</taxon>
        <taxon>Sordariomycetes</taxon>
        <taxon>Hypocreomycetidae</taxon>
        <taxon>Hypocreales</taxon>
        <taxon>Bionectriaceae</taxon>
        <taxon>Clonostachys</taxon>
    </lineage>
</organism>
<proteinExistence type="predicted"/>
<reference evidence="1" key="2">
    <citation type="submission" date="2021-10" db="EMBL/GenBank/DDBJ databases">
        <authorList>
            <person name="Piombo E."/>
        </authorList>
    </citation>
    <scope>NUCLEOTIDE SEQUENCE</scope>
</reference>
<accession>A0ACA9UGD1</accession>
<name>A0ACA9UGD1_BIOOC</name>
<evidence type="ECO:0000313" key="1">
    <source>
        <dbReference type="EMBL" id="CAG9952137.1"/>
    </source>
</evidence>
<sequence>MKVAQLTAVALLAAGLDATSVDHQTRDELAYSEPHYPSPWMDPAAPGWEQAYAKAKDFVSQLTLLEKVNLTTGVGWMGDKLPRPLHAGRSLGIRFADYISAFPIGITAGATWSRPLWQDRGYKMGSEAHDKGIDALLGPAAGPIGRAPTGGRNWEGFSADPYLLGKAFGNTIEGIQRAGVIATAKHYIANEQEHFRQVGSLKAADTTSAKPFPQTLTTRRCTSFTTGLSSMPSSLVLARSCARELGFQGFVMADWGAQHSGVSSAVAGLDMTMPGDTAFNTGASYWGGNLTLAVLNGTVPAYRLDDMVMRIMSAYFKVGRTIEGQPEINFSSWTRDTFGYSDAAVNENWEQVNSHVDVRGDHASHIRESAAKGTVLLKNTGSLPLIKPKLLPSSVKMQARTQRVLM</sequence>
<keyword evidence="2" id="KW-1185">Reference proteome</keyword>
<evidence type="ECO:0000313" key="2">
    <source>
        <dbReference type="Proteomes" id="UP000836387"/>
    </source>
</evidence>
<feature type="non-terminal residue" evidence="1">
    <location>
        <position position="406"/>
    </location>
</feature>
<gene>
    <name evidence="1" type="ORF">CRV2_00021100</name>
</gene>
<dbReference type="Proteomes" id="UP000836387">
    <property type="component" value="Unassembled WGS sequence"/>
</dbReference>
<reference evidence="1" key="1">
    <citation type="submission" date="2020-04" db="EMBL/GenBank/DDBJ databases">
        <authorList>
            <person name="Broberg M."/>
        </authorList>
    </citation>
    <scope>NUCLEOTIDE SEQUENCE</scope>
</reference>